<dbReference type="InterPro" id="IPR017475">
    <property type="entry name" value="EPS_sugar_tfrase"/>
</dbReference>
<proteinExistence type="inferred from homology"/>
<dbReference type="EMBL" id="JBHLXP010000001">
    <property type="protein sequence ID" value="MFC0048763.1"/>
    <property type="molecule type" value="Genomic_DNA"/>
</dbReference>
<feature type="transmembrane region" description="Helical" evidence="7">
    <location>
        <begin position="45"/>
        <end position="66"/>
    </location>
</feature>
<dbReference type="Pfam" id="PF13727">
    <property type="entry name" value="CoA_binding_3"/>
    <property type="match status" value="1"/>
</dbReference>
<feature type="transmembrane region" description="Helical" evidence="7">
    <location>
        <begin position="105"/>
        <end position="127"/>
    </location>
</feature>
<keyword evidence="3 9" id="KW-0808">Transferase</keyword>
<gene>
    <name evidence="9" type="ORF">ACFFJP_10750</name>
</gene>
<keyword evidence="4 7" id="KW-0812">Transmembrane</keyword>
<dbReference type="NCBIfam" id="TIGR03023">
    <property type="entry name" value="WcaJ_sugtrans"/>
    <property type="match status" value="1"/>
</dbReference>
<feature type="transmembrane region" description="Helical" evidence="7">
    <location>
        <begin position="78"/>
        <end position="99"/>
    </location>
</feature>
<evidence type="ECO:0000256" key="4">
    <source>
        <dbReference type="ARBA" id="ARBA00022692"/>
    </source>
</evidence>
<comment type="subcellular location">
    <subcellularLocation>
        <location evidence="1">Membrane</location>
        <topology evidence="1">Multi-pass membrane protein</topology>
    </subcellularLocation>
</comment>
<keyword evidence="6 7" id="KW-0472">Membrane</keyword>
<feature type="domain" description="Bacterial sugar transferase" evidence="8">
    <location>
        <begin position="276"/>
        <end position="459"/>
    </location>
</feature>
<evidence type="ECO:0000256" key="3">
    <source>
        <dbReference type="ARBA" id="ARBA00022679"/>
    </source>
</evidence>
<comment type="similarity">
    <text evidence="2">Belongs to the bacterial sugar transferase family.</text>
</comment>
<feature type="transmembrane region" description="Helical" evidence="7">
    <location>
        <begin position="20"/>
        <end position="39"/>
    </location>
</feature>
<evidence type="ECO:0000256" key="6">
    <source>
        <dbReference type="ARBA" id="ARBA00023136"/>
    </source>
</evidence>
<dbReference type="PANTHER" id="PTHR30576">
    <property type="entry name" value="COLANIC BIOSYNTHESIS UDP-GLUCOSE LIPID CARRIER TRANSFERASE"/>
    <property type="match status" value="1"/>
</dbReference>
<dbReference type="EC" id="2.7.8.31" evidence="9"/>
<dbReference type="GO" id="GO:0089702">
    <property type="term" value="F:undecaprenyl-phosphate glucose phosphotransferase activity"/>
    <property type="evidence" value="ECO:0007669"/>
    <property type="project" value="UniProtKB-EC"/>
</dbReference>
<evidence type="ECO:0000313" key="9">
    <source>
        <dbReference type="EMBL" id="MFC0048763.1"/>
    </source>
</evidence>
<dbReference type="Gene3D" id="3.40.50.720">
    <property type="entry name" value="NAD(P)-binding Rossmann-like Domain"/>
    <property type="match status" value="1"/>
</dbReference>
<sequence length="466" mass="53270">MKKSSPIEVSGSGYAALYRFIDYAILMFVLLLSCFLYGVSFDKNYLILLLAEVLLFSYLAEGMSLYRSWRLSAFRQMIRRAVAVLVISFAIQLISLFLLKVGASYSRVIMTAWFCGSVLLMVGWRLAQRIVRKVQLEHGIHRQKVALVGLTARGIQLSQQFAEERELGFECIGFFDDRDASRMPEEYQHLLLGTVNDAVMRGQQGEFSRLYICLPMHAEARIQHIVSQLGDTTLDVYLVPDMLTLKMMQGRLSAVGDIDTISVFESPHLGLQSHFKRTFDVLFSATALVMLSPLLLLLACGVKLTSRGPVLFRQDRYGLDGKKIGVLKFRSMKVQENAELVVQATRNDPRVTWFGAFLRRTSLDELPQFINVLHGEMSVVGPRPHAVAHNEQYRNQVAFYMLRHKVKPGITGWAQVNGWRGETDTLDKMAKRVEFDLYYIRHWSLWFDIKIIVRTIFKGFSGKHVY</sequence>
<evidence type="ECO:0000256" key="7">
    <source>
        <dbReference type="SAM" id="Phobius"/>
    </source>
</evidence>
<evidence type="ECO:0000256" key="1">
    <source>
        <dbReference type="ARBA" id="ARBA00004141"/>
    </source>
</evidence>
<dbReference type="Proteomes" id="UP001589813">
    <property type="component" value="Unassembled WGS sequence"/>
</dbReference>
<dbReference type="NCBIfam" id="TIGR03025">
    <property type="entry name" value="EPS_sugtrans"/>
    <property type="match status" value="1"/>
</dbReference>
<reference evidence="9 10" key="1">
    <citation type="submission" date="2024-09" db="EMBL/GenBank/DDBJ databases">
        <authorList>
            <person name="Sun Q."/>
            <person name="Mori K."/>
        </authorList>
    </citation>
    <scope>NUCLEOTIDE SEQUENCE [LARGE SCALE GENOMIC DNA]</scope>
    <source>
        <strain evidence="9 10">KCTC 23315</strain>
    </source>
</reference>
<evidence type="ECO:0000256" key="2">
    <source>
        <dbReference type="ARBA" id="ARBA00006464"/>
    </source>
</evidence>
<evidence type="ECO:0000256" key="5">
    <source>
        <dbReference type="ARBA" id="ARBA00022989"/>
    </source>
</evidence>
<dbReference type="RefSeq" id="WP_377243245.1">
    <property type="nucleotide sequence ID" value="NZ_JBHLXP010000001.1"/>
</dbReference>
<organism evidence="9 10">
    <name type="scientific">Rheinheimera tilapiae</name>
    <dbReference type="NCBI Taxonomy" id="875043"/>
    <lineage>
        <taxon>Bacteria</taxon>
        <taxon>Pseudomonadati</taxon>
        <taxon>Pseudomonadota</taxon>
        <taxon>Gammaproteobacteria</taxon>
        <taxon>Chromatiales</taxon>
        <taxon>Chromatiaceae</taxon>
        <taxon>Rheinheimera</taxon>
    </lineage>
</organism>
<dbReference type="PROSITE" id="PS51257">
    <property type="entry name" value="PROKAR_LIPOPROTEIN"/>
    <property type="match status" value="1"/>
</dbReference>
<dbReference type="InterPro" id="IPR017473">
    <property type="entry name" value="Undecaprenyl-P_gluc_Ptfrase"/>
</dbReference>
<dbReference type="PANTHER" id="PTHR30576:SF21">
    <property type="entry name" value="UDP-GLUCOSE:UNDECAPRENYL-PHOSPHATE GLUCOSE-1-PHOSPHATE TRANSFERASE"/>
    <property type="match status" value="1"/>
</dbReference>
<keyword evidence="5 7" id="KW-1133">Transmembrane helix</keyword>
<dbReference type="SUPFAM" id="SSF51735">
    <property type="entry name" value="NAD(P)-binding Rossmann-fold domains"/>
    <property type="match status" value="1"/>
</dbReference>
<protein>
    <submittedName>
        <fullName evidence="9">Undecaprenyl-phosphate glucose phosphotransferase</fullName>
        <ecNumber evidence="9">2.7.8.31</ecNumber>
    </submittedName>
</protein>
<dbReference type="InterPro" id="IPR036291">
    <property type="entry name" value="NAD(P)-bd_dom_sf"/>
</dbReference>
<evidence type="ECO:0000259" key="8">
    <source>
        <dbReference type="Pfam" id="PF02397"/>
    </source>
</evidence>
<comment type="caution">
    <text evidence="9">The sequence shown here is derived from an EMBL/GenBank/DDBJ whole genome shotgun (WGS) entry which is preliminary data.</text>
</comment>
<accession>A0ABV6BFE6</accession>
<keyword evidence="10" id="KW-1185">Reference proteome</keyword>
<evidence type="ECO:0000313" key="10">
    <source>
        <dbReference type="Proteomes" id="UP001589813"/>
    </source>
</evidence>
<dbReference type="InterPro" id="IPR003362">
    <property type="entry name" value="Bact_transf"/>
</dbReference>
<name>A0ABV6BFE6_9GAMM</name>
<dbReference type="Pfam" id="PF02397">
    <property type="entry name" value="Bac_transf"/>
    <property type="match status" value="1"/>
</dbReference>